<dbReference type="RefSeq" id="WP_201634175.1">
    <property type="nucleotide sequence ID" value="NZ_CP068046.1"/>
</dbReference>
<evidence type="ECO:0000256" key="1">
    <source>
        <dbReference type="SAM" id="SignalP"/>
    </source>
</evidence>
<evidence type="ECO:0008006" key="4">
    <source>
        <dbReference type="Google" id="ProtNLM"/>
    </source>
</evidence>
<reference evidence="2 3" key="1">
    <citation type="submission" date="2021-01" db="EMBL/GenBank/DDBJ databases">
        <title>Genome seq and assembly of Devosia sp. LEGU1.</title>
        <authorList>
            <person name="Chhetri G."/>
        </authorList>
    </citation>
    <scope>NUCLEOTIDE SEQUENCE [LARGE SCALE GENOMIC DNA]</scope>
    <source>
        <strain evidence="2 3">LEGU1</strain>
    </source>
</reference>
<keyword evidence="1" id="KW-0732">Signal</keyword>
<accession>A0ABX7C6F2</accession>
<dbReference type="EMBL" id="CP068046">
    <property type="protein sequence ID" value="QQR39681.1"/>
    <property type="molecule type" value="Genomic_DNA"/>
</dbReference>
<dbReference type="Proteomes" id="UP000595857">
    <property type="component" value="Chromosome"/>
</dbReference>
<keyword evidence="3" id="KW-1185">Reference proteome</keyword>
<name>A0ABX7C6F2_9HYPH</name>
<proteinExistence type="predicted"/>
<protein>
    <recommendedName>
        <fullName evidence="4">DUF945 domain-containing protein</fullName>
    </recommendedName>
</protein>
<feature type="signal peptide" evidence="1">
    <location>
        <begin position="1"/>
        <end position="27"/>
    </location>
</feature>
<evidence type="ECO:0000313" key="3">
    <source>
        <dbReference type="Proteomes" id="UP000595857"/>
    </source>
</evidence>
<organism evidence="2 3">
    <name type="scientific">Devosia rhizoryzae</name>
    <dbReference type="NCBI Taxonomy" id="2774137"/>
    <lineage>
        <taxon>Bacteria</taxon>
        <taxon>Pseudomonadati</taxon>
        <taxon>Pseudomonadota</taxon>
        <taxon>Alphaproteobacteria</taxon>
        <taxon>Hyphomicrobiales</taxon>
        <taxon>Devosiaceae</taxon>
        <taxon>Devosia</taxon>
    </lineage>
</organism>
<gene>
    <name evidence="2" type="ORF">JI748_01275</name>
</gene>
<sequence length="410" mass="42916">MIRTTKTAGLMLASGLTTLALMQPASALEAQAFIDRFEAVYAVMGYDLDFGTATLNGDTVTVDGVTVGFAGPDAEGMEPTTFDVELTFTGVVENEDGSYYAEQLTVPDIDTEFAQDPVGHVSLTGMVAEGLWLPPEGETGAEFLLQTVERVATGPLVVSRAGEEVIRYDGLDYSSEFAFDAEDALESISSTFTVSNIWADLSTVGEEQPGAGAVIEALGLTTIDGNISQSGTWTLADGHLALEESLLDFANVGKLNFTFDITGFTTEVLDKIYAMNGSDIDPTTEEGQAQQMMMGMEMAQALSISGATIRYDDAGLAPKLLDLFAAQSGTDRAAFVEGIKPVVPAMMADLNAPALVDLVVPAVNAFLDNPQSFEVAVAPASPTSFLVLAAAAANPAGLIQALGLTVTANQ</sequence>
<evidence type="ECO:0000313" key="2">
    <source>
        <dbReference type="EMBL" id="QQR39681.1"/>
    </source>
</evidence>
<feature type="chain" id="PRO_5045108320" description="DUF945 domain-containing protein" evidence="1">
    <location>
        <begin position="28"/>
        <end position="410"/>
    </location>
</feature>